<dbReference type="AlphaFoldDB" id="A0A7W7HR16"/>
<evidence type="ECO:0000313" key="3">
    <source>
        <dbReference type="Proteomes" id="UP000590511"/>
    </source>
</evidence>
<dbReference type="Proteomes" id="UP000590511">
    <property type="component" value="Unassembled WGS sequence"/>
</dbReference>
<proteinExistence type="predicted"/>
<sequence>MAGEEILAAVALTLATKSSEALAEGGRAVFAALARLVKRRFQGDDAAQTALAEAEVDPSDDTRIESLREELAQAAAEDPAFDHELRRLWQDLTPYLQAGSDGVVNNLSGSVGGNVVQARDVQGGISFGNVNSRAPEAGA</sequence>
<organism evidence="2 3">
    <name type="scientific">Actinoplanes lobatus</name>
    <dbReference type="NCBI Taxonomy" id="113568"/>
    <lineage>
        <taxon>Bacteria</taxon>
        <taxon>Bacillati</taxon>
        <taxon>Actinomycetota</taxon>
        <taxon>Actinomycetes</taxon>
        <taxon>Micromonosporales</taxon>
        <taxon>Micromonosporaceae</taxon>
        <taxon>Actinoplanes</taxon>
    </lineage>
</organism>
<protein>
    <submittedName>
        <fullName evidence="2">Uncharacterized protein</fullName>
    </submittedName>
</protein>
<keyword evidence="4" id="KW-1185">Reference proteome</keyword>
<dbReference type="EMBL" id="BOMP01000161">
    <property type="protein sequence ID" value="GIE45374.1"/>
    <property type="molecule type" value="Genomic_DNA"/>
</dbReference>
<evidence type="ECO:0000313" key="2">
    <source>
        <dbReference type="EMBL" id="MBB4755128.1"/>
    </source>
</evidence>
<dbReference type="RefSeq" id="WP_188126581.1">
    <property type="nucleotide sequence ID" value="NZ_BOMP01000161.1"/>
</dbReference>
<dbReference type="EMBL" id="JACHNC010000001">
    <property type="protein sequence ID" value="MBB4755128.1"/>
    <property type="molecule type" value="Genomic_DNA"/>
</dbReference>
<reference evidence="1 4" key="2">
    <citation type="submission" date="2021-01" db="EMBL/GenBank/DDBJ databases">
        <title>Whole genome shotgun sequence of Actinoplanes lobatus NBRC 12513.</title>
        <authorList>
            <person name="Komaki H."/>
            <person name="Tamura T."/>
        </authorList>
    </citation>
    <scope>NUCLEOTIDE SEQUENCE [LARGE SCALE GENOMIC DNA]</scope>
    <source>
        <strain evidence="1 4">NBRC 12513</strain>
    </source>
</reference>
<reference evidence="2 3" key="1">
    <citation type="submission" date="2020-08" db="EMBL/GenBank/DDBJ databases">
        <title>Sequencing the genomes of 1000 actinobacteria strains.</title>
        <authorList>
            <person name="Klenk H.-P."/>
        </authorList>
    </citation>
    <scope>NUCLEOTIDE SEQUENCE [LARGE SCALE GENOMIC DNA]</scope>
    <source>
        <strain evidence="2 3">DSM 43150</strain>
    </source>
</reference>
<gene>
    <name evidence="1" type="ORF">Alo02nite_82720</name>
    <name evidence="2" type="ORF">BJ964_009289</name>
</gene>
<accession>A0A7W7HR16</accession>
<evidence type="ECO:0000313" key="1">
    <source>
        <dbReference type="EMBL" id="GIE45374.1"/>
    </source>
</evidence>
<dbReference type="Proteomes" id="UP000631312">
    <property type="component" value="Unassembled WGS sequence"/>
</dbReference>
<evidence type="ECO:0000313" key="4">
    <source>
        <dbReference type="Proteomes" id="UP000631312"/>
    </source>
</evidence>
<comment type="caution">
    <text evidence="2">The sequence shown here is derived from an EMBL/GenBank/DDBJ whole genome shotgun (WGS) entry which is preliminary data.</text>
</comment>
<name>A0A7W7HR16_9ACTN</name>